<sequence>MRPFWNAMRATTRLHVRPTGALLRNQTARVAPQAVPRPSLLIRLDRARSLHASVLARANEQKTNRLISEQSPYLLQHARNPVDWYPWGEEAFAKARKENKPIFLSIGYSTCHWCHVMEHESFENAATAAIMNKHFVNIKVDREENPAVDKLYMTYIQLLTGRGGWPMSVFLTPDLAPFFGGTYFPPGDAHGSPGFRTLLERVNELWQAGPDQLTESAEKTIAQIRQYAEGKPQNPEGAMASLIPNRIAGNGYEHFNKSFDETYGGFGDAPKFPTPVQLRFLFEYYGYAQQNKTLEDNAEHALGMAMFTLKKIAQGGIHDHVGSGFHRYSTDKYWHVPHFEKMLYDQAQLLSAYVTAYQISRDEDYANVSRDIIRYVGRDLLHQEGGFYSAEDADSLPTSADAKPLEGAFCVWEAKELQDILGADVARVFGQHFGVQTSGNVNPAQDPHNELVNKNVLSESTSVAETAEALSMSVPELEQILAEAKDKLWEYRREVRPRPHRDDKIITSWNGLMISGLAQAYQVLGEKPILDLATNAAEFISRKLYDPTSHALLRSYRTGPSAIQGGLDDYSDSYLVQGLLDLYEATFDEKWIAWAYDLQEKQNALFYDEANGGYYNVANDNSILVRMKDEQDGAEPSPNAVSLKNLVRLGTILEQESYVTKARATVELFHATMDRFPYAMPSLVNAFLLMANGVKQIVLTGKEDKLQPFKSVVSQAFVPNKVVVVAKKDGLIHEKNAVVAQLADSEQTAAHICEHFTCGLPIEDVKAFEQKMIQ</sequence>
<evidence type="ECO:0000313" key="3">
    <source>
        <dbReference type="EMBL" id="ORY94498.1"/>
    </source>
</evidence>
<dbReference type="InParanoid" id="A0A1X2H7L6"/>
<dbReference type="Pfam" id="PF03190">
    <property type="entry name" value="Thioredox_DsbH"/>
    <property type="match status" value="1"/>
</dbReference>
<dbReference type="InterPro" id="IPR012341">
    <property type="entry name" value="6hp_glycosidase-like_sf"/>
</dbReference>
<dbReference type="OMA" id="DGGFCRY"/>
<reference evidence="3 4" key="1">
    <citation type="submission" date="2016-07" db="EMBL/GenBank/DDBJ databases">
        <title>Pervasive Adenine N6-methylation of Active Genes in Fungi.</title>
        <authorList>
            <consortium name="DOE Joint Genome Institute"/>
            <person name="Mondo S.J."/>
            <person name="Dannebaum R.O."/>
            <person name="Kuo R.C."/>
            <person name="Labutti K."/>
            <person name="Haridas S."/>
            <person name="Kuo A."/>
            <person name="Salamov A."/>
            <person name="Ahrendt S.R."/>
            <person name="Lipzen A."/>
            <person name="Sullivan W."/>
            <person name="Andreopoulos W.B."/>
            <person name="Clum A."/>
            <person name="Lindquist E."/>
            <person name="Daum C."/>
            <person name="Ramamoorthy G.K."/>
            <person name="Gryganskyi A."/>
            <person name="Culley D."/>
            <person name="Magnuson J.K."/>
            <person name="James T.Y."/>
            <person name="O'Malley M.A."/>
            <person name="Stajich J.E."/>
            <person name="Spatafora J.W."/>
            <person name="Visel A."/>
            <person name="Grigoriev I.V."/>
        </authorList>
    </citation>
    <scope>NUCLEOTIDE SEQUENCE [LARGE SCALE GENOMIC DNA]</scope>
    <source>
        <strain evidence="3 4">NRRL 2496</strain>
    </source>
</reference>
<gene>
    <name evidence="3" type="ORF">BCR43DRAFT_564811</name>
</gene>
<accession>A0A1X2H7L6</accession>
<dbReference type="GO" id="GO:0003824">
    <property type="term" value="F:catalytic activity"/>
    <property type="evidence" value="ECO:0007669"/>
    <property type="project" value="UniProtKB-ARBA"/>
</dbReference>
<dbReference type="Gene3D" id="3.40.30.10">
    <property type="entry name" value="Glutaredoxin"/>
    <property type="match status" value="1"/>
</dbReference>
<dbReference type="InterPro" id="IPR008928">
    <property type="entry name" value="6-hairpin_glycosidase_sf"/>
</dbReference>
<comment type="caution">
    <text evidence="3">The sequence shown here is derived from an EMBL/GenBank/DDBJ whole genome shotgun (WGS) entry which is preliminary data.</text>
</comment>
<keyword evidence="1" id="KW-0175">Coiled coil</keyword>
<protein>
    <submittedName>
        <fullName evidence="3">Spermatogenesis-associated protein 20</fullName>
    </submittedName>
</protein>
<evidence type="ECO:0000259" key="2">
    <source>
        <dbReference type="Pfam" id="PF03190"/>
    </source>
</evidence>
<evidence type="ECO:0000313" key="4">
    <source>
        <dbReference type="Proteomes" id="UP000242180"/>
    </source>
</evidence>
<dbReference type="PANTHER" id="PTHR42899:SF1">
    <property type="entry name" value="SPERMATOGENESIS-ASSOCIATED PROTEIN 20"/>
    <property type="match status" value="1"/>
</dbReference>
<dbReference type="OrthoDB" id="1923667at2759"/>
<evidence type="ECO:0000256" key="1">
    <source>
        <dbReference type="SAM" id="Coils"/>
    </source>
</evidence>
<dbReference type="SUPFAM" id="SSF52833">
    <property type="entry name" value="Thioredoxin-like"/>
    <property type="match status" value="1"/>
</dbReference>
<dbReference type="Gene3D" id="1.50.10.10">
    <property type="match status" value="1"/>
</dbReference>
<feature type="domain" description="Spermatogenesis-associated protein 20-like TRX" evidence="2">
    <location>
        <begin position="63"/>
        <end position="224"/>
    </location>
</feature>
<name>A0A1X2H7L6_SYNRA</name>
<proteinExistence type="predicted"/>
<dbReference type="AlphaFoldDB" id="A0A1X2H7L6"/>
<dbReference type="EMBL" id="MCGN01000007">
    <property type="protein sequence ID" value="ORY94498.1"/>
    <property type="molecule type" value="Genomic_DNA"/>
</dbReference>
<dbReference type="InterPro" id="IPR004879">
    <property type="entry name" value="Ssp411-like_TRX"/>
</dbReference>
<keyword evidence="4" id="KW-1185">Reference proteome</keyword>
<dbReference type="GO" id="GO:0005975">
    <property type="term" value="P:carbohydrate metabolic process"/>
    <property type="evidence" value="ECO:0007669"/>
    <property type="project" value="InterPro"/>
</dbReference>
<dbReference type="SUPFAM" id="SSF48208">
    <property type="entry name" value="Six-hairpin glycosidases"/>
    <property type="match status" value="1"/>
</dbReference>
<dbReference type="PIRSF" id="PIRSF006402">
    <property type="entry name" value="UCP006402_thioredoxin"/>
    <property type="match status" value="1"/>
</dbReference>
<organism evidence="3 4">
    <name type="scientific">Syncephalastrum racemosum</name>
    <name type="common">Filamentous fungus</name>
    <dbReference type="NCBI Taxonomy" id="13706"/>
    <lineage>
        <taxon>Eukaryota</taxon>
        <taxon>Fungi</taxon>
        <taxon>Fungi incertae sedis</taxon>
        <taxon>Mucoromycota</taxon>
        <taxon>Mucoromycotina</taxon>
        <taxon>Mucoromycetes</taxon>
        <taxon>Mucorales</taxon>
        <taxon>Syncephalastraceae</taxon>
        <taxon>Syncephalastrum</taxon>
    </lineage>
</organism>
<dbReference type="Proteomes" id="UP000242180">
    <property type="component" value="Unassembled WGS sequence"/>
</dbReference>
<feature type="coiled-coil region" evidence="1">
    <location>
        <begin position="467"/>
        <end position="494"/>
    </location>
</feature>
<dbReference type="InterPro" id="IPR024705">
    <property type="entry name" value="Ssp411"/>
</dbReference>
<dbReference type="CDD" id="cd02955">
    <property type="entry name" value="SSP411"/>
    <property type="match status" value="1"/>
</dbReference>
<dbReference type="PANTHER" id="PTHR42899">
    <property type="entry name" value="SPERMATOGENESIS-ASSOCIATED PROTEIN 20"/>
    <property type="match status" value="1"/>
</dbReference>
<dbReference type="InterPro" id="IPR036249">
    <property type="entry name" value="Thioredoxin-like_sf"/>
</dbReference>
<dbReference type="STRING" id="13706.A0A1X2H7L6"/>